<feature type="domain" description="BAG" evidence="2">
    <location>
        <begin position="332"/>
        <end position="377"/>
    </location>
</feature>
<feature type="region of interest" description="Disordered" evidence="1">
    <location>
        <begin position="118"/>
        <end position="141"/>
    </location>
</feature>
<evidence type="ECO:0000313" key="4">
    <source>
        <dbReference type="Proteomes" id="UP001633002"/>
    </source>
</evidence>
<protein>
    <recommendedName>
        <fullName evidence="2">BAG domain-containing protein</fullName>
    </recommendedName>
</protein>
<gene>
    <name evidence="3" type="ORF">R1sor_004926</name>
</gene>
<feature type="region of interest" description="Disordered" evidence="1">
    <location>
        <begin position="624"/>
        <end position="681"/>
    </location>
</feature>
<dbReference type="InterPro" id="IPR003103">
    <property type="entry name" value="BAG_domain"/>
</dbReference>
<dbReference type="InterPro" id="IPR040400">
    <property type="entry name" value="BAG5/6/7/8"/>
</dbReference>
<proteinExistence type="predicted"/>
<organism evidence="3 4">
    <name type="scientific">Riccia sorocarpa</name>
    <dbReference type="NCBI Taxonomy" id="122646"/>
    <lineage>
        <taxon>Eukaryota</taxon>
        <taxon>Viridiplantae</taxon>
        <taxon>Streptophyta</taxon>
        <taxon>Embryophyta</taxon>
        <taxon>Marchantiophyta</taxon>
        <taxon>Marchantiopsida</taxon>
        <taxon>Marchantiidae</taxon>
        <taxon>Marchantiales</taxon>
        <taxon>Ricciaceae</taxon>
        <taxon>Riccia</taxon>
    </lineage>
</organism>
<comment type="caution">
    <text evidence="3">The sequence shown here is derived from an EMBL/GenBank/DDBJ whole genome shotgun (WGS) entry which is preliminary data.</text>
</comment>
<dbReference type="EMBL" id="JBJQOH010000003">
    <property type="protein sequence ID" value="KAL3691275.1"/>
    <property type="molecule type" value="Genomic_DNA"/>
</dbReference>
<feature type="region of interest" description="Disordered" evidence="1">
    <location>
        <begin position="494"/>
        <end position="517"/>
    </location>
</feature>
<sequence length="1054" mass="119759">MKEDVPHQYCCFSRSETAWSYGNRVRSGREKRIPRWWEIMNSCSKRSLSPWSVEQEDAASELSGSLDGSCIMPYLRLRENGTYEKNTVLKKIYKDMGFLKVAYKKIYPLTYTKSSFPRHSRRTKADNIPKKHEPYKPKGTPRYSRIDNFIEGLDQACTALPKPLMGDFGHVRPHAVPLQSQPKREVRRIPVHASEFDSTRIRVAEQREVDSEHPQCPLESGAPLSEQEVVQTDKCMSHETGTWKIADEGSRGHERQVGFQGSMVESPFERKKKELVRAATMSPSRYRGRKVRRSQPLKYMHVIGNAKTKLEELKQQFLTWKIVPGFPTDHAETLSLTYNVMNLLKKLDSIKGVPSYIREFRKSVVREVAKFQEEVEAFIRMNAKHGPLFELMRTGNTRCSDSETCKPDVTGMGKPRLQFFKIEELPSEPNVEFLPKEDLAENPHSAEAEESQTSKPEDDIDSGKLAPENVPECTEETVPCREISVISPELSLENQNDPHLASDLSSEFGKNKTSGDESDKCEAVAARVHDICIPSRDDKSRKVKKKSYGVRFQDEVVKVHYVESPNEDFISSKAVEIKPDNTSQYSPETDIKREVDEAYLQESIAQPDIKQEVDNMYPQEFYLKPEGGEERGEDENLPTTYTGGATTSIYGSEPTTEGYVGHMTEPSFPVNEDSPREQGRRIKSRDLAADANFPATTFGSYRPATMPSKSRFCIEQLQMRANSADGSVQRHRAYDGASNLEEGEAVEEHDGEIKVDPTARRRPVKVPALPLEQRLRVNFAGGELRPALKSPRLWKMSNGIQEPVSHSLQKDIDELRNDDSTESARPPTVESITCCSDCAQPRGHYPFECWKPRSRSTSEEELRPKHSAYSENPGDIQDEYAADGPEDFPRFNHRELRYVADSYTVKLSRARQAAELAAANDEQLFYQRQSCLPPRPPTAVHVQQQIPKVYSHTATSYTPSPPDSICSEAERAYQKNMSHLPYRQSVVPEEEKKLWEINKTGQGSENELVTKLADDNKRLKGLLKDVMHWNKAQASAMVSMTERIEHLEGLDKLP</sequence>
<dbReference type="PANTHER" id="PTHR33322:SF4">
    <property type="entry name" value="BAG DOMAIN CONTAINING PROTEIN, EXPRESSED"/>
    <property type="match status" value="1"/>
</dbReference>
<evidence type="ECO:0000313" key="3">
    <source>
        <dbReference type="EMBL" id="KAL3691275.1"/>
    </source>
</evidence>
<feature type="region of interest" description="Disordered" evidence="1">
    <location>
        <begin position="441"/>
        <end position="464"/>
    </location>
</feature>
<reference evidence="3 4" key="1">
    <citation type="submission" date="2024-09" db="EMBL/GenBank/DDBJ databases">
        <title>Chromosome-scale assembly of Riccia sorocarpa.</title>
        <authorList>
            <person name="Paukszto L."/>
        </authorList>
    </citation>
    <scope>NUCLEOTIDE SEQUENCE [LARGE SCALE GENOMIC DNA]</scope>
    <source>
        <strain evidence="3">LP-2024</strain>
        <tissue evidence="3">Aerial parts of the thallus</tissue>
    </source>
</reference>
<evidence type="ECO:0000256" key="1">
    <source>
        <dbReference type="SAM" id="MobiDB-lite"/>
    </source>
</evidence>
<keyword evidence="4" id="KW-1185">Reference proteome</keyword>
<feature type="region of interest" description="Disordered" evidence="1">
    <location>
        <begin position="853"/>
        <end position="877"/>
    </location>
</feature>
<dbReference type="Proteomes" id="UP001633002">
    <property type="component" value="Unassembled WGS sequence"/>
</dbReference>
<dbReference type="Pfam" id="PF02179">
    <property type="entry name" value="BAG"/>
    <property type="match status" value="1"/>
</dbReference>
<accession>A0ABD3HI25</accession>
<feature type="compositionally biased region" description="Polar residues" evidence="1">
    <location>
        <begin position="637"/>
        <end position="655"/>
    </location>
</feature>
<feature type="compositionally biased region" description="Basic and acidic residues" evidence="1">
    <location>
        <begin position="123"/>
        <end position="136"/>
    </location>
</feature>
<dbReference type="PANTHER" id="PTHR33322">
    <property type="entry name" value="BAG DOMAIN CONTAINING PROTEIN, EXPRESSED"/>
    <property type="match status" value="1"/>
</dbReference>
<name>A0ABD3HI25_9MARC</name>
<dbReference type="SUPFAM" id="SSF63491">
    <property type="entry name" value="BAG domain"/>
    <property type="match status" value="1"/>
</dbReference>
<feature type="region of interest" description="Disordered" evidence="1">
    <location>
        <begin position="208"/>
        <end position="227"/>
    </location>
</feature>
<dbReference type="AlphaFoldDB" id="A0ABD3HI25"/>
<evidence type="ECO:0000259" key="2">
    <source>
        <dbReference type="Pfam" id="PF02179"/>
    </source>
</evidence>